<sequence>MSSLISYDSENRIRILDPALFAQLEGIVNESSSFTSKIGSFKSAVAALVDVLQKQAKLIEHHKLLAIGLRNKVESETDARVKKERDLQSLLSHRKAELERYTTHQQSLEKVEQNQRNLVDKLSKPQ</sequence>
<dbReference type="GO" id="GO:0036064">
    <property type="term" value="C:ciliary basal body"/>
    <property type="evidence" value="ECO:0007669"/>
    <property type="project" value="TreeGrafter"/>
</dbReference>
<dbReference type="GO" id="GO:0097730">
    <property type="term" value="C:non-motile cilium"/>
    <property type="evidence" value="ECO:0007669"/>
    <property type="project" value="TreeGrafter"/>
</dbReference>
<evidence type="ECO:0000256" key="2">
    <source>
        <dbReference type="ARBA" id="ARBA00023054"/>
    </source>
</evidence>
<keyword evidence="7" id="KW-1185">Reference proteome</keyword>
<feature type="region of interest" description="Disordered" evidence="4">
    <location>
        <begin position="102"/>
        <end position="126"/>
    </location>
</feature>
<dbReference type="OMA" id="TMAKQRQ"/>
<evidence type="ECO:0000256" key="3">
    <source>
        <dbReference type="ARBA" id="ARBA00023273"/>
    </source>
</evidence>
<dbReference type="OrthoDB" id="10254896at2759"/>
<keyword evidence="6" id="KW-0496">Mitochondrion</keyword>
<evidence type="ECO:0000313" key="6">
    <source>
        <dbReference type="EMBL" id="SPQ96506.1"/>
    </source>
</evidence>
<organism evidence="5 7">
    <name type="scientific">Plasmodiophora brassicae</name>
    <name type="common">Clubroot disease agent</name>
    <dbReference type="NCBI Taxonomy" id="37360"/>
    <lineage>
        <taxon>Eukaryota</taxon>
        <taxon>Sar</taxon>
        <taxon>Rhizaria</taxon>
        <taxon>Endomyxa</taxon>
        <taxon>Phytomyxea</taxon>
        <taxon>Plasmodiophorida</taxon>
        <taxon>Plasmodiophoridae</taxon>
        <taxon>Plasmodiophora</taxon>
    </lineage>
</organism>
<proteinExistence type="predicted"/>
<dbReference type="GO" id="GO:0060271">
    <property type="term" value="P:cilium assembly"/>
    <property type="evidence" value="ECO:0007669"/>
    <property type="project" value="TreeGrafter"/>
</dbReference>
<evidence type="ECO:0000313" key="5">
    <source>
        <dbReference type="EMBL" id="CEP00239.1"/>
    </source>
</evidence>
<evidence type="ECO:0000313" key="8">
    <source>
        <dbReference type="Proteomes" id="UP000290189"/>
    </source>
</evidence>
<dbReference type="InterPro" id="IPR028172">
    <property type="entry name" value="FT20"/>
</dbReference>
<keyword evidence="2" id="KW-0175">Coiled coil</keyword>
<dbReference type="EMBL" id="CDSF01000099">
    <property type="protein sequence ID" value="CEP00239.1"/>
    <property type="molecule type" value="Genomic_DNA"/>
</dbReference>
<reference evidence="6 8" key="2">
    <citation type="submission" date="2018-03" db="EMBL/GenBank/DDBJ databases">
        <authorList>
            <person name="Fogelqvist J."/>
        </authorList>
    </citation>
    <scope>NUCLEOTIDE SEQUENCE [LARGE SCALE GENOMIC DNA]</scope>
</reference>
<evidence type="ECO:0000256" key="1">
    <source>
        <dbReference type="ARBA" id="ARBA00004138"/>
    </source>
</evidence>
<dbReference type="AlphaFoldDB" id="A0A0G4IYQ6"/>
<evidence type="ECO:0000313" key="7">
    <source>
        <dbReference type="Proteomes" id="UP000039324"/>
    </source>
</evidence>
<evidence type="ECO:0000256" key="4">
    <source>
        <dbReference type="SAM" id="MobiDB-lite"/>
    </source>
</evidence>
<dbReference type="Proteomes" id="UP000039324">
    <property type="component" value="Unassembled WGS sequence"/>
</dbReference>
<accession>A0A0G4IYQ6</accession>
<dbReference type="EMBL" id="OVEO01000006">
    <property type="protein sequence ID" value="SPQ96506.1"/>
    <property type="molecule type" value="Genomic_DNA"/>
</dbReference>
<geneLocation type="mitochondrion" evidence="6"/>
<comment type="subcellular location">
    <subcellularLocation>
        <location evidence="1">Cell projection</location>
        <location evidence="1">Cilium</location>
    </subcellularLocation>
</comment>
<dbReference type="Proteomes" id="UP000290189">
    <property type="component" value="Unassembled WGS sequence"/>
</dbReference>
<keyword evidence="3" id="KW-0966">Cell projection</keyword>
<protein>
    <submittedName>
        <fullName evidence="5">Uncharacterized protein</fullName>
    </submittedName>
</protein>
<name>A0A0G4IYQ6_PLABS</name>
<dbReference type="GO" id="GO:0005737">
    <property type="term" value="C:cytoplasm"/>
    <property type="evidence" value="ECO:0007669"/>
    <property type="project" value="TreeGrafter"/>
</dbReference>
<dbReference type="PANTHER" id="PTHR31978:SF1">
    <property type="entry name" value="INTRAFLAGELLAR TRANSPORT PROTEIN 20 HOMOLOG"/>
    <property type="match status" value="1"/>
</dbReference>
<dbReference type="GO" id="GO:0097546">
    <property type="term" value="C:ciliary base"/>
    <property type="evidence" value="ECO:0007669"/>
    <property type="project" value="TreeGrafter"/>
</dbReference>
<dbReference type="GO" id="GO:0030990">
    <property type="term" value="C:intraciliary transport particle"/>
    <property type="evidence" value="ECO:0007669"/>
    <property type="project" value="TreeGrafter"/>
</dbReference>
<dbReference type="GO" id="GO:0061512">
    <property type="term" value="P:protein localization to cilium"/>
    <property type="evidence" value="ECO:0007669"/>
    <property type="project" value="TreeGrafter"/>
</dbReference>
<reference evidence="5 7" key="1">
    <citation type="submission" date="2015-02" db="EMBL/GenBank/DDBJ databases">
        <authorList>
            <person name="Chooi Y.-H."/>
        </authorList>
    </citation>
    <scope>NUCLEOTIDE SEQUENCE [LARGE SCALE GENOMIC DNA]</scope>
    <source>
        <strain evidence="5">E3</strain>
    </source>
</reference>
<dbReference type="PANTHER" id="PTHR31978">
    <property type="entry name" value="INTRAFLAGELLAR TRANSPORT PROTEIN 20 HOMOLOG"/>
    <property type="match status" value="1"/>
</dbReference>
<dbReference type="STRING" id="37360.A0A0G4IYQ6"/>
<gene>
    <name evidence="5" type="ORF">PBRA_007973</name>
    <name evidence="6" type="ORF">PLBR_LOCUS3721</name>
</gene>
<dbReference type="Pfam" id="PF14931">
    <property type="entry name" value="IFT20"/>
    <property type="match status" value="1"/>
</dbReference>